<dbReference type="Gene3D" id="1.25.40.10">
    <property type="entry name" value="Tetratricopeptide repeat domain"/>
    <property type="match status" value="1"/>
</dbReference>
<reference evidence="3 4" key="1">
    <citation type="journal article" date="2016" name="Mol. Biol. Evol.">
        <title>Comparative Genomics of Early-Diverging Mushroom-Forming Fungi Provides Insights into the Origins of Lignocellulose Decay Capabilities.</title>
        <authorList>
            <person name="Nagy L.G."/>
            <person name="Riley R."/>
            <person name="Tritt A."/>
            <person name="Adam C."/>
            <person name="Daum C."/>
            <person name="Floudas D."/>
            <person name="Sun H."/>
            <person name="Yadav J.S."/>
            <person name="Pangilinan J."/>
            <person name="Larsson K.H."/>
            <person name="Matsuura K."/>
            <person name="Barry K."/>
            <person name="Labutti K."/>
            <person name="Kuo R."/>
            <person name="Ohm R.A."/>
            <person name="Bhattacharya S.S."/>
            <person name="Shirouzu T."/>
            <person name="Yoshinaga Y."/>
            <person name="Martin F.M."/>
            <person name="Grigoriev I.V."/>
            <person name="Hibbett D.S."/>
        </authorList>
    </citation>
    <scope>NUCLEOTIDE SEQUENCE [LARGE SCALE GENOMIC DNA]</scope>
    <source>
        <strain evidence="3 4">L-15889</strain>
    </source>
</reference>
<proteinExistence type="predicted"/>
<evidence type="ECO:0000313" key="4">
    <source>
        <dbReference type="Proteomes" id="UP000076727"/>
    </source>
</evidence>
<organism evidence="3 4">
    <name type="scientific">Daedalea quercina L-15889</name>
    <dbReference type="NCBI Taxonomy" id="1314783"/>
    <lineage>
        <taxon>Eukaryota</taxon>
        <taxon>Fungi</taxon>
        <taxon>Dikarya</taxon>
        <taxon>Basidiomycota</taxon>
        <taxon>Agaricomycotina</taxon>
        <taxon>Agaricomycetes</taxon>
        <taxon>Polyporales</taxon>
        <taxon>Fomitopsis</taxon>
    </lineage>
</organism>
<accession>A0A165LBR8</accession>
<dbReference type="Proteomes" id="UP000076727">
    <property type="component" value="Unassembled WGS sequence"/>
</dbReference>
<evidence type="ECO:0000256" key="1">
    <source>
        <dbReference type="SAM" id="Coils"/>
    </source>
</evidence>
<protein>
    <recommendedName>
        <fullName evidence="5">Pentacotripeptide-repeat region of PRORP domain-containing protein</fullName>
    </recommendedName>
</protein>
<dbReference type="AlphaFoldDB" id="A0A165LBR8"/>
<dbReference type="PANTHER" id="PTHR47938">
    <property type="entry name" value="RESPIRATORY COMPLEX I CHAPERONE (CIA84), PUTATIVE (AFU_ORTHOLOGUE AFUA_2G06020)-RELATED"/>
    <property type="match status" value="1"/>
</dbReference>
<dbReference type="STRING" id="1314783.A0A165LBR8"/>
<evidence type="ECO:0000313" key="3">
    <source>
        <dbReference type="EMBL" id="KZT64210.1"/>
    </source>
</evidence>
<dbReference type="EMBL" id="KV429137">
    <property type="protein sequence ID" value="KZT64210.1"/>
    <property type="molecule type" value="Genomic_DNA"/>
</dbReference>
<dbReference type="GO" id="GO:0003729">
    <property type="term" value="F:mRNA binding"/>
    <property type="evidence" value="ECO:0007669"/>
    <property type="project" value="TreeGrafter"/>
</dbReference>
<evidence type="ECO:0000256" key="2">
    <source>
        <dbReference type="SAM" id="MobiDB-lite"/>
    </source>
</evidence>
<gene>
    <name evidence="3" type="ORF">DAEQUDRAFT_699112</name>
</gene>
<keyword evidence="4" id="KW-1185">Reference proteome</keyword>
<sequence>MSAALRLPPGLLDLTLSRVFVRPPVSALRTWKDCEAVLRRHGHSSAALLRQPPPGYADYDLMSLYAREEGKGKNQSADVAFLEEFKEQNRALTELEERVRMLQETVKDQEALTETSSYSEEDLLRVYEDVLALPQSEPREMGKAADPPNQAVKDEMLLRGVASRWLGNTELVAPPSSSTSGSVAPRSIVARLQEIAESLGKLSQALTRPHSEGDNMDSIMPSVPTGMLTTEEWLALIRTSYRAGDGATAEAALGLIQLTGELGLESAVNEVLAFYASAGDVSGTERVLQTFAPLPTEVQRDFHVKAYCKSLAPGAFPLHVEELLHDYEARGLPAPMKSYTRVLTALLSTRTRASLGLAQARDLFAHMRYAVHPKPDIAVYTLMLRSCAHPAVPAEPERALDLFTEATVDHRLTPSPAAFSAAIYALSRSGEKKYVREAFRLAKQMVDGNRDARGISAFRPDRRLMDALLEGAKRIGDLARTRWLLAVMVRETAKADAEATGGDAGCAPESSVMLNEGVMRHVFHAYASYKVPFIPSLAKVVEDPGNIADVTAASALEGGKKDVLEAVAADAVDMEEDFTSSGLPAQSDGYSFSHIPPQSRAEVAREVDILLSRIVEGNQMKSDRVKGIRVDSPLPRPFQHVALTTRLLNAYLSVHYVHSRFEVWSEVYRTLFEQLDVPRDAKTYVEALERCATSHRSERHLALRLAEEIWGSWESIEGAWSTDGVYGHNDPAVSTLNARLVERANVAMIRILSLTGQTRRGLDHVQSFAARYPPVRLLRVEPQHPLRSSRIVLEGAKPLVRLTSSVDISDDTVPPLLTFTDLEVLHARLVRIEDQMSIRYVKWLCKSYEGNLRRRRDATMSAGPQKQKLSMPAVRE</sequence>
<dbReference type="InterPro" id="IPR011990">
    <property type="entry name" value="TPR-like_helical_dom_sf"/>
</dbReference>
<feature type="coiled-coil region" evidence="1">
    <location>
        <begin position="85"/>
        <end position="112"/>
    </location>
</feature>
<evidence type="ECO:0008006" key="5">
    <source>
        <dbReference type="Google" id="ProtNLM"/>
    </source>
</evidence>
<name>A0A165LBR8_9APHY</name>
<keyword evidence="1" id="KW-0175">Coiled coil</keyword>
<dbReference type="OrthoDB" id="5588846at2759"/>
<feature type="region of interest" description="Disordered" evidence="2">
    <location>
        <begin position="857"/>
        <end position="876"/>
    </location>
</feature>